<gene>
    <name evidence="3" type="ORF">CK203_070472</name>
</gene>
<evidence type="ECO:0000256" key="1">
    <source>
        <dbReference type="SAM" id="MobiDB-lite"/>
    </source>
</evidence>
<evidence type="ECO:0000313" key="3">
    <source>
        <dbReference type="EMBL" id="RVW57059.1"/>
    </source>
</evidence>
<comment type="caution">
    <text evidence="3">The sequence shown here is derived from an EMBL/GenBank/DDBJ whole genome shotgun (WGS) entry which is preliminary data.</text>
</comment>
<sequence length="102" mass="11782">MEQLREGFFTNVVNVVVDERTRMEGFFQVEDIHCVRCNKPLGWRYIPAQPNGTVLLKLAHLLFWDGARLLNADTLLDPVVDQENQEDHDQENQENQEDQGSG</sequence>
<dbReference type="EMBL" id="QGNW01001068">
    <property type="protein sequence ID" value="RVW57059.1"/>
    <property type="molecule type" value="Genomic_DNA"/>
</dbReference>
<dbReference type="InterPro" id="IPR034751">
    <property type="entry name" value="Yippee"/>
</dbReference>
<dbReference type="AlphaFoldDB" id="A0A438FAS3"/>
<evidence type="ECO:0000313" key="4">
    <source>
        <dbReference type="Proteomes" id="UP000288805"/>
    </source>
</evidence>
<feature type="domain" description="Yippee" evidence="2">
    <location>
        <begin position="1"/>
        <end position="65"/>
    </location>
</feature>
<feature type="region of interest" description="Disordered" evidence="1">
    <location>
        <begin position="80"/>
        <end position="102"/>
    </location>
</feature>
<organism evidence="3 4">
    <name type="scientific">Vitis vinifera</name>
    <name type="common">Grape</name>
    <dbReference type="NCBI Taxonomy" id="29760"/>
    <lineage>
        <taxon>Eukaryota</taxon>
        <taxon>Viridiplantae</taxon>
        <taxon>Streptophyta</taxon>
        <taxon>Embryophyta</taxon>
        <taxon>Tracheophyta</taxon>
        <taxon>Spermatophyta</taxon>
        <taxon>Magnoliopsida</taxon>
        <taxon>eudicotyledons</taxon>
        <taxon>Gunneridae</taxon>
        <taxon>Pentapetalae</taxon>
        <taxon>rosids</taxon>
        <taxon>Vitales</taxon>
        <taxon>Vitaceae</taxon>
        <taxon>Viteae</taxon>
        <taxon>Vitis</taxon>
    </lineage>
</organism>
<dbReference type="PROSITE" id="PS51792">
    <property type="entry name" value="YIPPEE"/>
    <property type="match status" value="1"/>
</dbReference>
<accession>A0A438FAS3</accession>
<reference evidence="3 4" key="1">
    <citation type="journal article" date="2018" name="PLoS Genet.">
        <title>Population sequencing reveals clonal diversity and ancestral inbreeding in the grapevine cultivar Chardonnay.</title>
        <authorList>
            <person name="Roach M.J."/>
            <person name="Johnson D.L."/>
            <person name="Bohlmann J."/>
            <person name="van Vuuren H.J."/>
            <person name="Jones S.J."/>
            <person name="Pretorius I.S."/>
            <person name="Schmidt S.A."/>
            <person name="Borneman A.R."/>
        </authorList>
    </citation>
    <scope>NUCLEOTIDE SEQUENCE [LARGE SCALE GENOMIC DNA]</scope>
    <source>
        <strain evidence="4">cv. Chardonnay</strain>
        <tissue evidence="3">Leaf</tissue>
    </source>
</reference>
<protein>
    <recommendedName>
        <fullName evidence="2">Yippee domain-containing protein</fullName>
    </recommendedName>
</protein>
<name>A0A438FAS3_VITVI</name>
<evidence type="ECO:0000259" key="2">
    <source>
        <dbReference type="PROSITE" id="PS51792"/>
    </source>
</evidence>
<dbReference type="Proteomes" id="UP000288805">
    <property type="component" value="Unassembled WGS sequence"/>
</dbReference>
<proteinExistence type="predicted"/>
<feature type="compositionally biased region" description="Acidic residues" evidence="1">
    <location>
        <begin position="92"/>
        <end position="102"/>
    </location>
</feature>